<evidence type="ECO:0000256" key="5">
    <source>
        <dbReference type="ARBA" id="ARBA00022505"/>
    </source>
</evidence>
<comment type="cofactor">
    <cofactor evidence="2">
        <name>[4Fe-4S] cluster</name>
        <dbReference type="ChEBI" id="CHEBI:49883"/>
    </cofactor>
</comment>
<dbReference type="STRING" id="1321606.SAMD00020551_4752"/>
<name>A0A0A8XB97_MESS1</name>
<dbReference type="Pfam" id="PF01568">
    <property type="entry name" value="Molydop_binding"/>
    <property type="match status" value="1"/>
</dbReference>
<dbReference type="Proteomes" id="UP000031014">
    <property type="component" value="Unassembled WGS sequence"/>
</dbReference>
<dbReference type="InterPro" id="IPR019546">
    <property type="entry name" value="TAT_signal_bac_arc"/>
</dbReference>
<keyword evidence="4" id="KW-0004">4Fe-4S</keyword>
<dbReference type="GO" id="GO:0016491">
    <property type="term" value="F:oxidoreductase activity"/>
    <property type="evidence" value="ECO:0007669"/>
    <property type="project" value="UniProtKB-KW"/>
</dbReference>
<keyword evidence="13" id="KW-1185">Reference proteome</keyword>
<evidence type="ECO:0000313" key="13">
    <source>
        <dbReference type="Proteomes" id="UP000031014"/>
    </source>
</evidence>
<evidence type="ECO:0000256" key="10">
    <source>
        <dbReference type="ARBA" id="ARBA00023014"/>
    </source>
</evidence>
<keyword evidence="8 12" id="KW-0560">Oxidoreductase</keyword>
<keyword evidence="10" id="KW-0411">Iron-sulfur</keyword>
<dbReference type="InterPro" id="IPR006963">
    <property type="entry name" value="Mopterin_OxRdtase_4Fe-4S_dom"/>
</dbReference>
<evidence type="ECO:0000259" key="11">
    <source>
        <dbReference type="PROSITE" id="PS51669"/>
    </source>
</evidence>
<evidence type="ECO:0000256" key="9">
    <source>
        <dbReference type="ARBA" id="ARBA00023004"/>
    </source>
</evidence>
<dbReference type="InterPro" id="IPR006657">
    <property type="entry name" value="MoPterin_dinucl-bd_dom"/>
</dbReference>
<evidence type="ECO:0000313" key="12">
    <source>
        <dbReference type="EMBL" id="GAM16539.1"/>
    </source>
</evidence>
<keyword evidence="5" id="KW-0500">Molybdenum</keyword>
<evidence type="ECO:0000256" key="2">
    <source>
        <dbReference type="ARBA" id="ARBA00001966"/>
    </source>
</evidence>
<dbReference type="OrthoDB" id="9759518at2"/>
<dbReference type="InterPro" id="IPR006656">
    <property type="entry name" value="Mopterin_OxRdtase"/>
</dbReference>
<keyword evidence="7" id="KW-0732">Signal</keyword>
<comment type="caution">
    <text evidence="12">The sequence shown here is derived from an EMBL/GenBank/DDBJ whole genome shotgun (WGS) entry which is preliminary data.</text>
</comment>
<dbReference type="InterPro" id="IPR006311">
    <property type="entry name" value="TAT_signal"/>
</dbReference>
<dbReference type="GO" id="GO:0043546">
    <property type="term" value="F:molybdopterin cofactor binding"/>
    <property type="evidence" value="ECO:0007669"/>
    <property type="project" value="InterPro"/>
</dbReference>
<dbReference type="CDD" id="cd02755">
    <property type="entry name" value="MopB_Thiosulfate-R-like"/>
    <property type="match status" value="1"/>
</dbReference>
<dbReference type="PANTHER" id="PTHR43742">
    <property type="entry name" value="TRIMETHYLAMINE-N-OXIDE REDUCTASE"/>
    <property type="match status" value="1"/>
</dbReference>
<organism evidence="12 13">
    <name type="scientific">Mesobacillus selenatarsenatis (strain DSM 18680 / JCM 14380 / FERM P-15431 / SF-1)</name>
    <dbReference type="NCBI Taxonomy" id="1321606"/>
    <lineage>
        <taxon>Bacteria</taxon>
        <taxon>Bacillati</taxon>
        <taxon>Bacillota</taxon>
        <taxon>Bacilli</taxon>
        <taxon>Bacillales</taxon>
        <taxon>Bacillaceae</taxon>
        <taxon>Mesobacillus</taxon>
    </lineage>
</organism>
<sequence>MTNLSRRTFLKASATVVAAGSVPAYFGFSEFKKAATEESVKKVPTFCHGCTSYCGIVAHVKNDRVWKVEGHPIHLKSSGRICARGHGMAAYLYSKDRVTGPMKRVGEGKFEPISWNQAFKEIGEKLDSIVKQYTGNSVLWLEHGTHRKSYVDRLFDTIGSPNFTTQYSTCFNAKTNAWLQMTGTSLNGDHKNAKYMIFEGRNFAGGIIPNGMNHITKAKEKGAKLIVIDPRFSEIAKIADEWIPIRPGTDLAFRLAMANVLISENLYNKTFVQQFVDGFSEFKRMNKEYTPEWAEPITGIKADKIREIARDFAKYAPQAFIEPGWHGLHSHYVNSTQTAQMGIILNALVGNFYEKGGLMPSASLQLGHLDLPAIENMPEKGARIDGAGVTGEYRTVEPSRGIAHITPQLVQQGLAKAVFICNYNPLRTAPDPEEQKKIKDADLVVSINIDWNETSYYAADYILPEHYYLERLEHPQAVSGHISHDNPQLALRQPVIKPMYDTKDTLDMLKGIADAMGHKDLYPFTIEQEVEAAIAPLGITFEQLKKAGTLEFPATVKPGFPMKKGKPALPTLTGKIQFSADLFKIDGKLGIPVWVPPLVEPDSKNDHEFRLIHGKQPWHSHAMTTNIEQLMKLSDKYQGTFMWLNASRAKKLGIKTGDTVTVKSKIAKKKVQVKVTELLHPEAAWLPSTYGGFSPKNRIANGVGVNFNDFIPIMVDPLSGSTMAQEVVVTVAKEGN</sequence>
<dbReference type="InterPro" id="IPR027467">
    <property type="entry name" value="MopterinOxRdtase_cofactor_BS"/>
</dbReference>
<comment type="cofactor">
    <cofactor evidence="1">
        <name>Mo-bis(molybdopterin guanine dinucleotide)</name>
        <dbReference type="ChEBI" id="CHEBI:60539"/>
    </cofactor>
</comment>
<dbReference type="PROSITE" id="PS00551">
    <property type="entry name" value="MOLYBDOPTERIN_PROK_1"/>
    <property type="match status" value="1"/>
</dbReference>
<comment type="similarity">
    <text evidence="3">Belongs to the prokaryotic molybdopterin-containing oxidoreductase family.</text>
</comment>
<evidence type="ECO:0000256" key="7">
    <source>
        <dbReference type="ARBA" id="ARBA00022729"/>
    </source>
</evidence>
<dbReference type="CDD" id="cd02778">
    <property type="entry name" value="MopB_CT_Thiosulfate-R-like"/>
    <property type="match status" value="1"/>
</dbReference>
<accession>A0A0A8XB97</accession>
<gene>
    <name evidence="12" type="ORF">SAMD00020551_4752</name>
</gene>
<dbReference type="EC" id="1.2.1.2" evidence="12"/>
<keyword evidence="9" id="KW-0408">Iron</keyword>
<dbReference type="Pfam" id="PF04879">
    <property type="entry name" value="Molybdop_Fe4S4"/>
    <property type="match status" value="1"/>
</dbReference>
<dbReference type="AlphaFoldDB" id="A0A0A8XB97"/>
<reference evidence="12 13" key="1">
    <citation type="submission" date="2013-06" db="EMBL/GenBank/DDBJ databases">
        <title>Whole genome shotgun sequence of Bacillus selenatarsenatis SF-1.</title>
        <authorList>
            <person name="Kuroda M."/>
            <person name="Sei K."/>
            <person name="Yamashita M."/>
            <person name="Ike M."/>
        </authorList>
    </citation>
    <scope>NUCLEOTIDE SEQUENCE [LARGE SCALE GENOMIC DNA]</scope>
    <source>
        <strain evidence="12 13">SF-1</strain>
    </source>
</reference>
<protein>
    <submittedName>
        <fullName evidence="12">Formate dehydrogenase</fullName>
        <ecNumber evidence="12">1.2.1.2</ecNumber>
    </submittedName>
</protein>
<dbReference type="InterPro" id="IPR009010">
    <property type="entry name" value="Asp_de-COase-like_dom_sf"/>
</dbReference>
<dbReference type="Gene3D" id="3.40.228.10">
    <property type="entry name" value="Dimethylsulfoxide Reductase, domain 2"/>
    <property type="match status" value="1"/>
</dbReference>
<dbReference type="PROSITE" id="PS51318">
    <property type="entry name" value="TAT"/>
    <property type="match status" value="1"/>
</dbReference>
<dbReference type="Pfam" id="PF00384">
    <property type="entry name" value="Molybdopterin"/>
    <property type="match status" value="1"/>
</dbReference>
<dbReference type="Gene3D" id="3.30.2070.10">
    <property type="entry name" value="Formate dehydrogenase/DMSO reductase"/>
    <property type="match status" value="1"/>
</dbReference>
<dbReference type="SUPFAM" id="SSF50692">
    <property type="entry name" value="ADC-like"/>
    <property type="match status" value="1"/>
</dbReference>
<evidence type="ECO:0000256" key="4">
    <source>
        <dbReference type="ARBA" id="ARBA00022485"/>
    </source>
</evidence>
<dbReference type="Gene3D" id="2.40.40.20">
    <property type="match status" value="1"/>
</dbReference>
<feature type="domain" description="4Fe-4S Mo/W bis-MGD-type" evidence="11">
    <location>
        <begin position="40"/>
        <end position="96"/>
    </location>
</feature>
<dbReference type="Gene3D" id="3.40.50.740">
    <property type="match status" value="1"/>
</dbReference>
<dbReference type="EMBL" id="BASE01000131">
    <property type="protein sequence ID" value="GAM16539.1"/>
    <property type="molecule type" value="Genomic_DNA"/>
</dbReference>
<dbReference type="GO" id="GO:0046872">
    <property type="term" value="F:metal ion binding"/>
    <property type="evidence" value="ECO:0007669"/>
    <property type="project" value="UniProtKB-KW"/>
</dbReference>
<evidence type="ECO:0000256" key="6">
    <source>
        <dbReference type="ARBA" id="ARBA00022723"/>
    </source>
</evidence>
<evidence type="ECO:0000256" key="3">
    <source>
        <dbReference type="ARBA" id="ARBA00010312"/>
    </source>
</evidence>
<dbReference type="PANTHER" id="PTHR43742:SF9">
    <property type="entry name" value="TETRATHIONATE REDUCTASE SUBUNIT A"/>
    <property type="match status" value="1"/>
</dbReference>
<dbReference type="PROSITE" id="PS51669">
    <property type="entry name" value="4FE4S_MOW_BIS_MGD"/>
    <property type="match status" value="1"/>
</dbReference>
<evidence type="ECO:0000256" key="1">
    <source>
        <dbReference type="ARBA" id="ARBA00001942"/>
    </source>
</evidence>
<dbReference type="SMART" id="SM00926">
    <property type="entry name" value="Molybdop_Fe4S4"/>
    <property type="match status" value="1"/>
</dbReference>
<dbReference type="GO" id="GO:0051539">
    <property type="term" value="F:4 iron, 4 sulfur cluster binding"/>
    <property type="evidence" value="ECO:0007669"/>
    <property type="project" value="UniProtKB-KW"/>
</dbReference>
<evidence type="ECO:0000256" key="8">
    <source>
        <dbReference type="ARBA" id="ARBA00023002"/>
    </source>
</evidence>
<dbReference type="InterPro" id="IPR050612">
    <property type="entry name" value="Prok_Mopterin_Oxidored"/>
</dbReference>
<dbReference type="RefSeq" id="WP_041968125.1">
    <property type="nucleotide sequence ID" value="NZ_BASE01000131.1"/>
</dbReference>
<keyword evidence="6" id="KW-0479">Metal-binding</keyword>
<dbReference type="Gene3D" id="2.20.25.90">
    <property type="entry name" value="ADC-like domains"/>
    <property type="match status" value="1"/>
</dbReference>
<dbReference type="SUPFAM" id="SSF53706">
    <property type="entry name" value="Formate dehydrogenase/DMSO reductase, domains 1-3"/>
    <property type="match status" value="1"/>
</dbReference>
<dbReference type="NCBIfam" id="TIGR01409">
    <property type="entry name" value="TAT_signal_seq"/>
    <property type="match status" value="1"/>
</dbReference>
<proteinExistence type="inferred from homology"/>